<dbReference type="Gene3D" id="1.10.1380.10">
    <property type="entry name" value="Neutral endopeptidase , domain2"/>
    <property type="match status" value="1"/>
</dbReference>
<dbReference type="KEGG" id="srt:Srot_2093"/>
<dbReference type="GO" id="GO:0046872">
    <property type="term" value="F:metal ion binding"/>
    <property type="evidence" value="ECO:0007669"/>
    <property type="project" value="UniProtKB-KW"/>
</dbReference>
<dbReference type="InterPro" id="IPR000718">
    <property type="entry name" value="Peptidase_M13"/>
</dbReference>
<dbReference type="GO" id="GO:0016485">
    <property type="term" value="P:protein processing"/>
    <property type="evidence" value="ECO:0007669"/>
    <property type="project" value="TreeGrafter"/>
</dbReference>
<dbReference type="HOGENOM" id="CLU_006187_7_2_11"/>
<evidence type="ECO:0000256" key="7">
    <source>
        <dbReference type="ARBA" id="ARBA00023049"/>
    </source>
</evidence>
<keyword evidence="8" id="KW-0732">Signal</keyword>
<dbReference type="InterPro" id="IPR018497">
    <property type="entry name" value="Peptidase_M13_C"/>
</dbReference>
<dbReference type="InterPro" id="IPR024079">
    <property type="entry name" value="MetalloPept_cat_dom_sf"/>
</dbReference>
<keyword evidence="7" id="KW-0482">Metalloprotease</keyword>
<dbReference type="InterPro" id="IPR008753">
    <property type="entry name" value="Peptidase_M13_N"/>
</dbReference>
<evidence type="ECO:0000259" key="9">
    <source>
        <dbReference type="Pfam" id="PF01431"/>
    </source>
</evidence>
<dbReference type="CDD" id="cd08662">
    <property type="entry name" value="M13"/>
    <property type="match status" value="1"/>
</dbReference>
<dbReference type="InterPro" id="IPR042089">
    <property type="entry name" value="Peptidase_M13_dom_2"/>
</dbReference>
<organism evidence="11 12">
    <name type="scientific">Segniliparus rotundus (strain ATCC BAA-972 / CDC 1076 / CIP 108378 / DSM 44985 / JCM 13578)</name>
    <dbReference type="NCBI Taxonomy" id="640132"/>
    <lineage>
        <taxon>Bacteria</taxon>
        <taxon>Bacillati</taxon>
        <taxon>Actinomycetota</taxon>
        <taxon>Actinomycetes</taxon>
        <taxon>Mycobacteriales</taxon>
        <taxon>Segniliparaceae</taxon>
        <taxon>Segniliparus</taxon>
    </lineage>
</organism>
<evidence type="ECO:0000313" key="12">
    <source>
        <dbReference type="Proteomes" id="UP000002247"/>
    </source>
</evidence>
<dbReference type="EMBL" id="CP001958">
    <property type="protein sequence ID" value="ADG98548.1"/>
    <property type="molecule type" value="Genomic_DNA"/>
</dbReference>
<dbReference type="STRING" id="640132.Srot_2093"/>
<feature type="signal peptide" evidence="8">
    <location>
        <begin position="1"/>
        <end position="24"/>
    </location>
</feature>
<evidence type="ECO:0000256" key="4">
    <source>
        <dbReference type="ARBA" id="ARBA00022723"/>
    </source>
</evidence>
<name>D6Z9B8_SEGRD</name>
<gene>
    <name evidence="11" type="ordered locus">Srot_2093</name>
</gene>
<feature type="domain" description="Peptidase M13 N-terminal" evidence="10">
    <location>
        <begin position="61"/>
        <end position="440"/>
    </location>
</feature>
<dbReference type="Pfam" id="PF05649">
    <property type="entry name" value="Peptidase_M13_N"/>
    <property type="match status" value="1"/>
</dbReference>
<keyword evidence="5 11" id="KW-0378">Hydrolase</keyword>
<dbReference type="GO" id="GO:0004222">
    <property type="term" value="F:metalloendopeptidase activity"/>
    <property type="evidence" value="ECO:0007669"/>
    <property type="project" value="UniProtKB-EC"/>
</dbReference>
<dbReference type="Pfam" id="PF01431">
    <property type="entry name" value="Peptidase_M13"/>
    <property type="match status" value="1"/>
</dbReference>
<evidence type="ECO:0000256" key="1">
    <source>
        <dbReference type="ARBA" id="ARBA00001947"/>
    </source>
</evidence>
<evidence type="ECO:0000259" key="10">
    <source>
        <dbReference type="Pfam" id="PF05649"/>
    </source>
</evidence>
<keyword evidence="4" id="KW-0479">Metal-binding</keyword>
<feature type="domain" description="Peptidase M13 C-terminal" evidence="9">
    <location>
        <begin position="492"/>
        <end position="690"/>
    </location>
</feature>
<dbReference type="eggNOG" id="COG3590">
    <property type="taxonomic scope" value="Bacteria"/>
</dbReference>
<dbReference type="PANTHER" id="PTHR11733:SF167">
    <property type="entry name" value="FI17812P1-RELATED"/>
    <property type="match status" value="1"/>
</dbReference>
<evidence type="ECO:0000256" key="3">
    <source>
        <dbReference type="ARBA" id="ARBA00022670"/>
    </source>
</evidence>
<dbReference type="PRINTS" id="PR00786">
    <property type="entry name" value="NEPRILYSIN"/>
</dbReference>
<dbReference type="PROSITE" id="PS51885">
    <property type="entry name" value="NEPRILYSIN"/>
    <property type="match status" value="1"/>
</dbReference>
<sequence length="701" mass="76741">MRPHSRLAPALVFTAGFVSLVLTACQTNGPGIAAGASSSAAPSWHDAFADIGPLDEATAACDDFNTHVNKIAEEKLQIPPSEVAIGAFNTLSNKVRDNLHDILESAAKDAKPSNAQGLSDRDKLGILYRSALDEATIEKRGFDPIKPELAKIAAITDTAALLKYVVQTAGEGRSPVLGFGVGADPKHTDVQIVNAAAGGTGLPTKDFYTDPRYASQREAYHTLIEGTLKLIGVPEDQVKTQADQVLDIESKIAVAELSPVEERDPNATYKIVSLADADKATPHVQWEDVFAAAKIAAPQSLNLAPERLFTTVDTLLSAIPVGQWKAYLAFHLAYEASPALSKPFVDNVFEYTKATSGQKEQKPRWQRAVGSTDKSMGDALGRLYVEKYVSPETKSKATELIKNILEAVKARIEKVEWMTSETKQKALDKWSKIGLRVAYPDTWRNWDGLALSDGKYYENLQSAKNFNRAWELSHLGKPTNKEEWITDPQVVNAFYNPEYNTINFPAAILQAPFYDPDRDLAANYGAIGAVIGHETTHAFDDQGRQYDGDGNLTDWWTAQDAAQFKQRTQKLVDQFNAYHPFPDQPDVHVNGELTLGENIADLGGLLSSSDALQKLIDQKADVMRPHAGVTPQQLFFLSFATIWREKIEERTQIRLLASDPHSPNQYRVNGTVANVPAFAAAFSCKPGAPEAHSGESLVSIW</sequence>
<evidence type="ECO:0000313" key="11">
    <source>
        <dbReference type="EMBL" id="ADG98548.1"/>
    </source>
</evidence>
<dbReference type="AlphaFoldDB" id="D6Z9B8"/>
<dbReference type="OrthoDB" id="9775677at2"/>
<dbReference type="SUPFAM" id="SSF55486">
    <property type="entry name" value="Metalloproteases ('zincins'), catalytic domain"/>
    <property type="match status" value="1"/>
</dbReference>
<dbReference type="PROSITE" id="PS51257">
    <property type="entry name" value="PROKAR_LIPOPROTEIN"/>
    <property type="match status" value="1"/>
</dbReference>
<evidence type="ECO:0000256" key="2">
    <source>
        <dbReference type="ARBA" id="ARBA00007357"/>
    </source>
</evidence>
<comment type="cofactor">
    <cofactor evidence="1">
        <name>Zn(2+)</name>
        <dbReference type="ChEBI" id="CHEBI:29105"/>
    </cofactor>
</comment>
<proteinExistence type="inferred from homology"/>
<dbReference type="Proteomes" id="UP000002247">
    <property type="component" value="Chromosome"/>
</dbReference>
<comment type="similarity">
    <text evidence="2">Belongs to the peptidase M13 family.</text>
</comment>
<dbReference type="GO" id="GO:0005886">
    <property type="term" value="C:plasma membrane"/>
    <property type="evidence" value="ECO:0007669"/>
    <property type="project" value="TreeGrafter"/>
</dbReference>
<keyword evidence="6" id="KW-0862">Zinc</keyword>
<dbReference type="PANTHER" id="PTHR11733">
    <property type="entry name" value="ZINC METALLOPROTEASE FAMILY M13 NEPRILYSIN-RELATED"/>
    <property type="match status" value="1"/>
</dbReference>
<reference evidence="11 12" key="1">
    <citation type="journal article" date="2010" name="Stand. Genomic Sci.">
        <title>Complete genome sequence of Segniliparus rotundus type strain (CDC 1076).</title>
        <authorList>
            <person name="Sikorski J."/>
            <person name="Lapidus A."/>
            <person name="Copeland A."/>
            <person name="Misra M."/>
            <person name="Glavina Del Rio T."/>
            <person name="Nolan M."/>
            <person name="Lucas S."/>
            <person name="Chen F."/>
            <person name="Tice H."/>
            <person name="Cheng J.F."/>
            <person name="Jando M."/>
            <person name="Schneider S."/>
            <person name="Bruce D."/>
            <person name="Goodwin L."/>
            <person name="Pitluck S."/>
            <person name="Liolios K."/>
            <person name="Mikhailova N."/>
            <person name="Pati A."/>
            <person name="Ivanova N."/>
            <person name="Mavromatis K."/>
            <person name="Chen A."/>
            <person name="Palaniappan K."/>
            <person name="Chertkov O."/>
            <person name="Land M."/>
            <person name="Hauser L."/>
            <person name="Chang Y.J."/>
            <person name="Jeffries C.D."/>
            <person name="Brettin T."/>
            <person name="Detter J.C."/>
            <person name="Han C."/>
            <person name="Rohde M."/>
            <person name="Goker M."/>
            <person name="Bristow J."/>
            <person name="Eisen J.A."/>
            <person name="Markowitz V."/>
            <person name="Hugenholtz P."/>
            <person name="Kyrpides N.C."/>
            <person name="Klenk H.P."/>
        </authorList>
    </citation>
    <scope>NUCLEOTIDE SEQUENCE [LARGE SCALE GENOMIC DNA]</scope>
    <source>
        <strain evidence="12">ATCC BAA-972 / CDC 1076 / CIP 108378 / DSM 44985 / JCM 13578</strain>
    </source>
</reference>
<protein>
    <submittedName>
        <fullName evidence="11">Neprilysin</fullName>
        <ecNumber evidence="11">3.4.24.11</ecNumber>
    </submittedName>
</protein>
<feature type="chain" id="PRO_5039504960" evidence="8">
    <location>
        <begin position="25"/>
        <end position="701"/>
    </location>
</feature>
<accession>D6Z9B8</accession>
<dbReference type="Gene3D" id="3.40.390.10">
    <property type="entry name" value="Collagenase (Catalytic Domain)"/>
    <property type="match status" value="1"/>
</dbReference>
<dbReference type="EC" id="3.4.24.11" evidence="11"/>
<evidence type="ECO:0000256" key="6">
    <source>
        <dbReference type="ARBA" id="ARBA00022833"/>
    </source>
</evidence>
<evidence type="ECO:0000256" key="8">
    <source>
        <dbReference type="SAM" id="SignalP"/>
    </source>
</evidence>
<dbReference type="RefSeq" id="WP_013139000.1">
    <property type="nucleotide sequence ID" value="NC_014168.1"/>
</dbReference>
<evidence type="ECO:0000256" key="5">
    <source>
        <dbReference type="ARBA" id="ARBA00022801"/>
    </source>
</evidence>
<keyword evidence="12" id="KW-1185">Reference proteome</keyword>
<keyword evidence="3" id="KW-0645">Protease</keyword>